<protein>
    <recommendedName>
        <fullName evidence="4">DUF4412 domain-containing protein</fullName>
    </recommendedName>
</protein>
<reference evidence="2 3" key="1">
    <citation type="submission" date="2020-01" db="EMBL/GenBank/DDBJ databases">
        <title>Whole-genome sequence of Heliobacterium undosum DSM 13378.</title>
        <authorList>
            <person name="Kyndt J.A."/>
            <person name="Meyer T.E."/>
        </authorList>
    </citation>
    <scope>NUCLEOTIDE SEQUENCE [LARGE SCALE GENOMIC DNA]</scope>
    <source>
        <strain evidence="2 3">DSM 13378</strain>
    </source>
</reference>
<evidence type="ECO:0000313" key="2">
    <source>
        <dbReference type="EMBL" id="MZP29402.1"/>
    </source>
</evidence>
<feature type="chain" id="PRO_5033021946" description="DUF4412 domain-containing protein" evidence="1">
    <location>
        <begin position="24"/>
        <end position="306"/>
    </location>
</feature>
<evidence type="ECO:0000256" key="1">
    <source>
        <dbReference type="SAM" id="SignalP"/>
    </source>
</evidence>
<sequence length="306" mass="33996">MKRWFLNGILGLSLLLTPAAAMADDGASALSPAMEVFKKTTEVTAGLSSYLITGDLQATVNVPEMPAPLSAKMKLRGAVATEPSRVSMKMTMEMPKMAGQPVIPDAPGSIDFRFYLDGKDMYMQMPFPDNPASDQWVKQEMDLPAEFQELLAQSQNPAKSLEMIDKMGLMPTDMEEQWVDGRRYYVVTLQLDNSKMKAYMQEAMTLSKPKEGVDAAELNEAMKNIELDFRYIYYINADTYVTDRTDFKGVERITAEGKTVSIDLEGTILTHDVNIPIRFPDVSNAVDMKELDKQAGKTAKGAKTSK</sequence>
<dbReference type="Gene3D" id="2.50.20.20">
    <property type="match status" value="1"/>
</dbReference>
<dbReference type="InterPro" id="IPR046720">
    <property type="entry name" value="DUF6612"/>
</dbReference>
<accession>A0A845KZB9</accession>
<dbReference type="RefSeq" id="WP_161256782.1">
    <property type="nucleotide sequence ID" value="NZ_WXEY01000005.1"/>
</dbReference>
<name>A0A845KZB9_9FIRM</name>
<evidence type="ECO:0000313" key="3">
    <source>
        <dbReference type="Proteomes" id="UP000463470"/>
    </source>
</evidence>
<dbReference type="AlphaFoldDB" id="A0A845KZB9"/>
<evidence type="ECO:0008006" key="4">
    <source>
        <dbReference type="Google" id="ProtNLM"/>
    </source>
</evidence>
<dbReference type="OrthoDB" id="2080730at2"/>
<dbReference type="EMBL" id="WXEY01000005">
    <property type="protein sequence ID" value="MZP29402.1"/>
    <property type="molecule type" value="Genomic_DNA"/>
</dbReference>
<keyword evidence="1" id="KW-0732">Signal</keyword>
<comment type="caution">
    <text evidence="2">The sequence shown here is derived from an EMBL/GenBank/DDBJ whole genome shotgun (WGS) entry which is preliminary data.</text>
</comment>
<proteinExistence type="predicted"/>
<feature type="signal peptide" evidence="1">
    <location>
        <begin position="1"/>
        <end position="23"/>
    </location>
</feature>
<gene>
    <name evidence="2" type="ORF">GTO91_06750</name>
</gene>
<dbReference type="Proteomes" id="UP000463470">
    <property type="component" value="Unassembled WGS sequence"/>
</dbReference>
<keyword evidence="3" id="KW-1185">Reference proteome</keyword>
<organism evidence="2 3">
    <name type="scientific">Heliomicrobium undosum</name>
    <dbReference type="NCBI Taxonomy" id="121734"/>
    <lineage>
        <taxon>Bacteria</taxon>
        <taxon>Bacillati</taxon>
        <taxon>Bacillota</taxon>
        <taxon>Clostridia</taxon>
        <taxon>Eubacteriales</taxon>
        <taxon>Heliobacteriaceae</taxon>
        <taxon>Heliomicrobium</taxon>
    </lineage>
</organism>
<dbReference type="Pfam" id="PF20316">
    <property type="entry name" value="DUF6612"/>
    <property type="match status" value="1"/>
</dbReference>